<keyword evidence="3" id="KW-0337">GPI-anchor biosynthesis</keyword>
<evidence type="ECO:0000256" key="5">
    <source>
        <dbReference type="ARBA" id="ARBA00022824"/>
    </source>
</evidence>
<keyword evidence="10" id="KW-1185">Reference proteome</keyword>
<dbReference type="GO" id="GO:0006506">
    <property type="term" value="P:GPI anchor biosynthetic process"/>
    <property type="evidence" value="ECO:0007669"/>
    <property type="project" value="UniProtKB-UniPathway"/>
</dbReference>
<dbReference type="HOGENOM" id="CLU_1839587_0_0_1"/>
<dbReference type="Proteomes" id="UP000007875">
    <property type="component" value="Unassembled WGS sequence"/>
</dbReference>
<evidence type="ECO:0000256" key="7">
    <source>
        <dbReference type="ARBA" id="ARBA00023136"/>
    </source>
</evidence>
<evidence type="ECO:0000256" key="3">
    <source>
        <dbReference type="ARBA" id="ARBA00022502"/>
    </source>
</evidence>
<dbReference type="OMA" id="MWPRAKA"/>
<reference evidence="9" key="3">
    <citation type="submission" date="2025-09" db="UniProtKB">
        <authorList>
            <consortium name="Ensembl"/>
        </authorList>
    </citation>
    <scope>IDENTIFICATION</scope>
</reference>
<evidence type="ECO:0000256" key="2">
    <source>
        <dbReference type="ARBA" id="ARBA00004687"/>
    </source>
</evidence>
<evidence type="ECO:0000256" key="6">
    <source>
        <dbReference type="ARBA" id="ARBA00022989"/>
    </source>
</evidence>
<keyword evidence="7 8" id="KW-0472">Membrane</keyword>
<name>H2YLJ2_CIOSA</name>
<sequence length="140" mass="15527">MSNLVIHFAPEAILLLCTISYFVISNYILGYNVLITSPLQTTMIFCLGYTIIQFLVLRYMWPRAKALSEDNQMSKKSGFAKSWIKSFLVVLSCWFLAHGLCVLFGAAAFSLVEETATWAILVTCLIAIPALSMMGCDVPA</sequence>
<dbReference type="InParanoid" id="H2YLJ2"/>
<keyword evidence="4 8" id="KW-0812">Transmembrane</keyword>
<feature type="transmembrane region" description="Helical" evidence="8">
    <location>
        <begin position="115"/>
        <end position="136"/>
    </location>
</feature>
<keyword evidence="6 8" id="KW-1133">Transmembrane helix</keyword>
<dbReference type="UniPathway" id="UPA00196"/>
<keyword evidence="5" id="KW-0256">Endoplasmic reticulum</keyword>
<feature type="transmembrane region" description="Helical" evidence="8">
    <location>
        <begin position="12"/>
        <end position="30"/>
    </location>
</feature>
<comment type="subcellular location">
    <subcellularLocation>
        <location evidence="1">Endoplasmic reticulum membrane</location>
        <topology evidence="1">Multi-pass membrane protein</topology>
    </subcellularLocation>
</comment>
<comment type="pathway">
    <text evidence="2">Glycolipid biosynthesis; glycosylphosphatidylinositol-anchor biosynthesis.</text>
</comment>
<evidence type="ECO:0000256" key="8">
    <source>
        <dbReference type="SAM" id="Phobius"/>
    </source>
</evidence>
<evidence type="ECO:0000313" key="9">
    <source>
        <dbReference type="Ensembl" id="ENSCSAVP00000006194.1"/>
    </source>
</evidence>
<dbReference type="InterPro" id="IPR009580">
    <property type="entry name" value="GPI_biosynthesis_protein_Pig-F"/>
</dbReference>
<feature type="transmembrane region" description="Helical" evidence="8">
    <location>
        <begin position="82"/>
        <end position="109"/>
    </location>
</feature>
<dbReference type="AlphaFoldDB" id="H2YLJ2"/>
<evidence type="ECO:0000313" key="10">
    <source>
        <dbReference type="Proteomes" id="UP000007875"/>
    </source>
</evidence>
<protein>
    <submittedName>
        <fullName evidence="9">Uncharacterized protein</fullName>
    </submittedName>
</protein>
<evidence type="ECO:0000256" key="1">
    <source>
        <dbReference type="ARBA" id="ARBA00004477"/>
    </source>
</evidence>
<organism evidence="9 10">
    <name type="scientific">Ciona savignyi</name>
    <name type="common">Pacific transparent sea squirt</name>
    <dbReference type="NCBI Taxonomy" id="51511"/>
    <lineage>
        <taxon>Eukaryota</taxon>
        <taxon>Metazoa</taxon>
        <taxon>Chordata</taxon>
        <taxon>Tunicata</taxon>
        <taxon>Ascidiacea</taxon>
        <taxon>Phlebobranchia</taxon>
        <taxon>Cionidae</taxon>
        <taxon>Ciona</taxon>
    </lineage>
</organism>
<reference evidence="9" key="2">
    <citation type="submission" date="2025-08" db="UniProtKB">
        <authorList>
            <consortium name="Ensembl"/>
        </authorList>
    </citation>
    <scope>IDENTIFICATION</scope>
</reference>
<accession>H2YLJ2</accession>
<dbReference type="GO" id="GO:0005789">
    <property type="term" value="C:endoplasmic reticulum membrane"/>
    <property type="evidence" value="ECO:0007669"/>
    <property type="project" value="UniProtKB-SubCell"/>
</dbReference>
<evidence type="ECO:0000256" key="4">
    <source>
        <dbReference type="ARBA" id="ARBA00022692"/>
    </source>
</evidence>
<dbReference type="Pfam" id="PF06699">
    <property type="entry name" value="PIG-F"/>
    <property type="match status" value="1"/>
</dbReference>
<reference evidence="10" key="1">
    <citation type="submission" date="2003-08" db="EMBL/GenBank/DDBJ databases">
        <authorList>
            <person name="Birren B."/>
            <person name="Nusbaum C."/>
            <person name="Abebe A."/>
            <person name="Abouelleil A."/>
            <person name="Adekoya E."/>
            <person name="Ait-zahra M."/>
            <person name="Allen N."/>
            <person name="Allen T."/>
            <person name="An P."/>
            <person name="Anderson M."/>
            <person name="Anderson S."/>
            <person name="Arachchi H."/>
            <person name="Armbruster J."/>
            <person name="Bachantsang P."/>
            <person name="Baldwin J."/>
            <person name="Barry A."/>
            <person name="Bayul T."/>
            <person name="Blitshsteyn B."/>
            <person name="Bloom T."/>
            <person name="Blye J."/>
            <person name="Boguslavskiy L."/>
            <person name="Borowsky M."/>
            <person name="Boukhgalter B."/>
            <person name="Brunache A."/>
            <person name="Butler J."/>
            <person name="Calixte N."/>
            <person name="Calvo S."/>
            <person name="Camarata J."/>
            <person name="Campo K."/>
            <person name="Chang J."/>
            <person name="Cheshatsang Y."/>
            <person name="Citroen M."/>
            <person name="Collymore A."/>
            <person name="Considine T."/>
            <person name="Cook A."/>
            <person name="Cooke P."/>
            <person name="Corum B."/>
            <person name="Cuomo C."/>
            <person name="David R."/>
            <person name="Dawoe T."/>
            <person name="Degray S."/>
            <person name="Dodge S."/>
            <person name="Dooley K."/>
            <person name="Dorje P."/>
            <person name="Dorjee K."/>
            <person name="Dorris L."/>
            <person name="Duffey N."/>
            <person name="Dupes A."/>
            <person name="Elkins T."/>
            <person name="Engels R."/>
            <person name="Erickson J."/>
            <person name="Farina A."/>
            <person name="Faro S."/>
            <person name="Ferreira P."/>
            <person name="Fischer H."/>
            <person name="Fitzgerald M."/>
            <person name="Foley K."/>
            <person name="Gage D."/>
            <person name="Galagan J."/>
            <person name="Gearin G."/>
            <person name="Gnerre S."/>
            <person name="Gnirke A."/>
            <person name="Goyette A."/>
            <person name="Graham J."/>
            <person name="Grandbois E."/>
            <person name="Gyaltsen K."/>
            <person name="Hafez N."/>
            <person name="Hagopian D."/>
            <person name="Hagos B."/>
            <person name="Hall J."/>
            <person name="Hatcher B."/>
            <person name="Heller A."/>
            <person name="Higgins H."/>
            <person name="Honan T."/>
            <person name="Horn A."/>
            <person name="Houde N."/>
            <person name="Hughes L."/>
            <person name="Hulme W."/>
            <person name="Husby E."/>
            <person name="Iliev I."/>
            <person name="Jaffe D."/>
            <person name="Jones C."/>
            <person name="Kamal M."/>
            <person name="Kamat A."/>
            <person name="Kamvysselis M."/>
            <person name="Karlsson E."/>
            <person name="Kells C."/>
            <person name="Kieu A."/>
            <person name="Kisner P."/>
            <person name="Kodira C."/>
            <person name="Kulbokas E."/>
            <person name="Labutti K."/>
            <person name="Lama D."/>
            <person name="Landers T."/>
            <person name="Leger J."/>
            <person name="Levine S."/>
            <person name="Lewis D."/>
            <person name="Lewis T."/>
            <person name="Lindblad-toh K."/>
            <person name="Liu X."/>
            <person name="Lokyitsang T."/>
            <person name="Lokyitsang Y."/>
            <person name="Lucien O."/>
            <person name="Lui A."/>
            <person name="Ma L.J."/>
            <person name="Mabbitt R."/>
            <person name="Macdonald J."/>
            <person name="Maclean C."/>
            <person name="Major J."/>
            <person name="Manning J."/>
            <person name="Marabella R."/>
            <person name="Maru K."/>
            <person name="Matthews C."/>
            <person name="Mauceli E."/>
            <person name="Mccarthy M."/>
            <person name="Mcdonough S."/>
            <person name="Mcghee T."/>
            <person name="Meldrim J."/>
            <person name="Meneus L."/>
            <person name="Mesirov J."/>
            <person name="Mihalev A."/>
            <person name="Mihova T."/>
            <person name="Mikkelsen T."/>
            <person name="Mlenga V."/>
            <person name="Moru K."/>
            <person name="Mozes J."/>
            <person name="Mulrain L."/>
            <person name="Munson G."/>
            <person name="Naylor J."/>
            <person name="Newes C."/>
            <person name="Nguyen C."/>
            <person name="Nguyen N."/>
            <person name="Nguyen T."/>
            <person name="Nicol R."/>
            <person name="Nielsen C."/>
            <person name="Nizzari M."/>
            <person name="Norbu C."/>
            <person name="Norbu N."/>
            <person name="O'donnell P."/>
            <person name="Okoawo O."/>
            <person name="O'leary S."/>
            <person name="Omotosho B."/>
            <person name="O'neill K."/>
            <person name="Osman S."/>
            <person name="Parker S."/>
            <person name="Perrin D."/>
            <person name="Phunkhang P."/>
            <person name="Piqani B."/>
            <person name="Purcell S."/>
            <person name="Rachupka T."/>
            <person name="Ramasamy U."/>
            <person name="Rameau R."/>
            <person name="Ray V."/>
            <person name="Raymond C."/>
            <person name="Retta R."/>
            <person name="Richardson S."/>
            <person name="Rise C."/>
            <person name="Rodriguez J."/>
            <person name="Rogers J."/>
            <person name="Rogov P."/>
            <person name="Rutman M."/>
            <person name="Schupbach R."/>
            <person name="Seaman C."/>
            <person name="Settipalli S."/>
            <person name="Sharpe T."/>
            <person name="Sheridan J."/>
            <person name="Sherpa N."/>
            <person name="Shi J."/>
            <person name="Smirnov S."/>
            <person name="Smith C."/>
            <person name="Sougnez C."/>
            <person name="Spencer B."/>
            <person name="Stalker J."/>
            <person name="Stange-thomann N."/>
            <person name="Stavropoulos S."/>
            <person name="Stetson K."/>
            <person name="Stone C."/>
            <person name="Stone S."/>
            <person name="Stubbs M."/>
            <person name="Talamas J."/>
            <person name="Tchuinga P."/>
            <person name="Tenzing P."/>
            <person name="Tesfaye S."/>
            <person name="Theodore J."/>
            <person name="Thoulutsang Y."/>
            <person name="Topham K."/>
            <person name="Towey S."/>
            <person name="Tsamla T."/>
            <person name="Tsomo N."/>
            <person name="Vallee D."/>
            <person name="Vassiliev H."/>
            <person name="Venkataraman V."/>
            <person name="Vinson J."/>
            <person name="Vo A."/>
            <person name="Wade C."/>
            <person name="Wang S."/>
            <person name="Wangchuk T."/>
            <person name="Wangdi T."/>
            <person name="Whittaker C."/>
            <person name="Wilkinson J."/>
            <person name="Wu Y."/>
            <person name="Wyman D."/>
            <person name="Yadav S."/>
            <person name="Yang S."/>
            <person name="Yang X."/>
            <person name="Yeager S."/>
            <person name="Yee E."/>
            <person name="Young G."/>
            <person name="Zainoun J."/>
            <person name="Zembeck L."/>
            <person name="Zimmer A."/>
            <person name="Zody M."/>
            <person name="Lander E."/>
        </authorList>
    </citation>
    <scope>NUCLEOTIDE SEQUENCE [LARGE SCALE GENOMIC DNA]</scope>
</reference>
<proteinExistence type="predicted"/>
<feature type="transmembrane region" description="Helical" evidence="8">
    <location>
        <begin position="42"/>
        <end position="61"/>
    </location>
</feature>
<dbReference type="Ensembl" id="ENSCSAVT00000006272.1">
    <property type="protein sequence ID" value="ENSCSAVP00000006194.1"/>
    <property type="gene ID" value="ENSCSAVG00000003698.1"/>
</dbReference>